<comment type="function">
    <text evidence="7">Involved in the de novo purine biosynthesis. Catalyzes the transfer of formate to 5-phospho-ribosyl-glycinamide (GAR), producing 5-phospho-ribosyl-N-formylglycinamide (FGAR). Formate is provided by PurU via hydrolysis of 10-formyl-tetrahydrofolate.</text>
</comment>
<organism evidence="9 10">
    <name type="scientific">Paenibacillus cisolokensis</name>
    <dbReference type="NCBI Taxonomy" id="1658519"/>
    <lineage>
        <taxon>Bacteria</taxon>
        <taxon>Bacillati</taxon>
        <taxon>Bacillota</taxon>
        <taxon>Bacilli</taxon>
        <taxon>Bacillales</taxon>
        <taxon>Paenibacillaceae</taxon>
        <taxon>Paenibacillus</taxon>
    </lineage>
</organism>
<protein>
    <recommendedName>
        <fullName evidence="7">Formate-dependent phosphoribosylglycinamide formyltransferase</fullName>
        <ecNumber evidence="7">6.3.1.21</ecNumber>
    </recommendedName>
    <alternativeName>
        <fullName evidence="7">5'-phosphoribosylglycinamide transformylase 2</fullName>
    </alternativeName>
    <alternativeName>
        <fullName evidence="7">Formate-dependent GAR transformylase</fullName>
    </alternativeName>
    <alternativeName>
        <fullName evidence="7">GAR transformylase 2</fullName>
        <shortName evidence="7">GART 2</shortName>
    </alternativeName>
    <alternativeName>
        <fullName evidence="7">Non-folate glycinamide ribonucleotide transformylase</fullName>
    </alternativeName>
    <alternativeName>
        <fullName evidence="7">Phosphoribosylglycinamide formyltransferase 2</fullName>
    </alternativeName>
</protein>
<dbReference type="PROSITE" id="PS50975">
    <property type="entry name" value="ATP_GRASP"/>
    <property type="match status" value="1"/>
</dbReference>
<feature type="binding site" evidence="7">
    <location>
        <position position="287"/>
    </location>
    <ligand>
        <name>N(1)-(5-phospho-beta-D-ribosyl)glycinamide</name>
        <dbReference type="ChEBI" id="CHEBI:143788"/>
    </ligand>
</feature>
<keyword evidence="2 7" id="KW-0479">Metal-binding</keyword>
<comment type="caution">
    <text evidence="9">The sequence shown here is derived from an EMBL/GenBank/DDBJ whole genome shotgun (WGS) entry which is preliminary data.</text>
</comment>
<dbReference type="PANTHER" id="PTHR43055">
    <property type="entry name" value="FORMATE-DEPENDENT PHOSPHORIBOSYLGLYCINAMIDE FORMYLTRANSFERASE"/>
    <property type="match status" value="1"/>
</dbReference>
<dbReference type="RefSeq" id="WP_280515337.1">
    <property type="nucleotide sequence ID" value="NZ_BOVJ01000129.1"/>
</dbReference>
<keyword evidence="3 7" id="KW-0547">Nucleotide-binding</keyword>
<evidence type="ECO:0000256" key="2">
    <source>
        <dbReference type="ARBA" id="ARBA00022723"/>
    </source>
</evidence>
<dbReference type="Pfam" id="PF22660">
    <property type="entry name" value="RS_preATP-grasp-like"/>
    <property type="match status" value="1"/>
</dbReference>
<comment type="subunit">
    <text evidence="7">Homodimer.</text>
</comment>
<dbReference type="InterPro" id="IPR048740">
    <property type="entry name" value="PurT_C"/>
</dbReference>
<feature type="binding site" evidence="7">
    <location>
        <position position="115"/>
    </location>
    <ligand>
        <name>ATP</name>
        <dbReference type="ChEBI" id="CHEBI:30616"/>
    </ligand>
</feature>
<evidence type="ECO:0000256" key="3">
    <source>
        <dbReference type="ARBA" id="ARBA00022741"/>
    </source>
</evidence>
<keyword evidence="4 7" id="KW-0658">Purine biosynthesis</keyword>
<evidence type="ECO:0000256" key="4">
    <source>
        <dbReference type="ARBA" id="ARBA00022755"/>
    </source>
</evidence>
<evidence type="ECO:0000259" key="8">
    <source>
        <dbReference type="PROSITE" id="PS50975"/>
    </source>
</evidence>
<feature type="binding site" evidence="7">
    <location>
        <begin position="364"/>
        <end position="365"/>
    </location>
    <ligand>
        <name>N(1)-(5-phospho-beta-D-ribosyl)glycinamide</name>
        <dbReference type="ChEBI" id="CHEBI:143788"/>
    </ligand>
</feature>
<accession>A0ABQ4NAV1</accession>
<feature type="binding site" evidence="7">
    <location>
        <begin position="23"/>
        <end position="24"/>
    </location>
    <ligand>
        <name>N(1)-(5-phospho-beta-D-ribosyl)glycinamide</name>
        <dbReference type="ChEBI" id="CHEBI:143788"/>
    </ligand>
</feature>
<dbReference type="PANTHER" id="PTHR43055:SF1">
    <property type="entry name" value="FORMATE-DEPENDENT PHOSPHORIBOSYLGLYCINAMIDE FORMYLTRANSFERASE"/>
    <property type="match status" value="1"/>
</dbReference>
<feature type="binding site" evidence="7">
    <location>
        <position position="204"/>
    </location>
    <ligand>
        <name>ATP</name>
        <dbReference type="ChEBI" id="CHEBI:30616"/>
    </ligand>
</feature>
<comment type="catalytic activity">
    <reaction evidence="7">
        <text>N(1)-(5-phospho-beta-D-ribosyl)glycinamide + formate + ATP = N(2)-formyl-N(1)-(5-phospho-beta-D-ribosyl)glycinamide + ADP + phosphate + H(+)</text>
        <dbReference type="Rhea" id="RHEA:24829"/>
        <dbReference type="ChEBI" id="CHEBI:15378"/>
        <dbReference type="ChEBI" id="CHEBI:15740"/>
        <dbReference type="ChEBI" id="CHEBI:30616"/>
        <dbReference type="ChEBI" id="CHEBI:43474"/>
        <dbReference type="ChEBI" id="CHEBI:143788"/>
        <dbReference type="ChEBI" id="CHEBI:147286"/>
        <dbReference type="ChEBI" id="CHEBI:456216"/>
        <dbReference type="EC" id="6.3.1.21"/>
    </reaction>
</comment>
<keyword evidence="1 7" id="KW-0436">Ligase</keyword>
<keyword evidence="6 7" id="KW-0460">Magnesium</keyword>
<dbReference type="Gene3D" id="3.30.470.20">
    <property type="entry name" value="ATP-grasp fold, B domain"/>
    <property type="match status" value="1"/>
</dbReference>
<dbReference type="InterPro" id="IPR005862">
    <property type="entry name" value="PurT"/>
</dbReference>
<dbReference type="Gene3D" id="3.30.1490.20">
    <property type="entry name" value="ATP-grasp fold, A domain"/>
    <property type="match status" value="1"/>
</dbReference>
<dbReference type="EMBL" id="BOVJ01000129">
    <property type="protein sequence ID" value="GIQ65369.1"/>
    <property type="molecule type" value="Genomic_DNA"/>
</dbReference>
<feature type="binding site" evidence="7">
    <location>
        <begin position="161"/>
        <end position="166"/>
    </location>
    <ligand>
        <name>ATP</name>
        <dbReference type="ChEBI" id="CHEBI:30616"/>
    </ligand>
</feature>
<dbReference type="InterPro" id="IPR013815">
    <property type="entry name" value="ATP_grasp_subdomain_1"/>
</dbReference>
<sequence>MFNGYGSPLTAKARKMMLLGAGELGKEAVIEAQRLGVETIAVDRYANAPAMQVAHRAYVVDMLDGEALRRVIEEERPDVIVPEIEAIATDTLVELEREGYRVAPTAAAARLTMDREGIRRLAAEKLGLPTAPYRFADTLDELRAAVAELGTPCVVKPIMSSSGKGQSICRAETEIEACWNYAMEGGRAKKGRVIVEGFVTFESEITLLTVRSVSGTAFCAPIGHVQKDGDYIESWQPHALTDREREEAEAIARAVTDALGGYGIYGVELFLTKAGVLFSEVSPRPHDTGMVTMATQDLSEFALHVRAVLGFPVPAIRLLTPGASHTLKADRDAESFRIGGVERALALPNTQVRLFGKPVTKTGRRMAVALSTAGNTEEARALARQAAESLTLEYD</sequence>
<dbReference type="InterPro" id="IPR011761">
    <property type="entry name" value="ATP-grasp"/>
</dbReference>
<dbReference type="Proteomes" id="UP000680304">
    <property type="component" value="Unassembled WGS sequence"/>
</dbReference>
<comment type="pathway">
    <text evidence="7">Purine metabolism; IMP biosynthesis via de novo pathway; N(2)-formyl-N(1)-(5-phospho-D-ribosyl)glycinamide from N(1)-(5-phospho-D-ribosyl)glycinamide (formate route): step 1/1.</text>
</comment>
<feature type="binding site" evidence="7">
    <location>
        <position position="280"/>
    </location>
    <ligand>
        <name>Mg(2+)</name>
        <dbReference type="ChEBI" id="CHEBI:18420"/>
    </ligand>
</feature>
<dbReference type="SUPFAM" id="SSF56059">
    <property type="entry name" value="Glutathione synthetase ATP-binding domain-like"/>
    <property type="match status" value="1"/>
</dbReference>
<dbReference type="SUPFAM" id="SSF52440">
    <property type="entry name" value="PreATP-grasp domain"/>
    <property type="match status" value="1"/>
</dbReference>
<gene>
    <name evidence="7 9" type="primary">purT</name>
    <name evidence="9" type="ORF">PACILC2_39370</name>
</gene>
<keyword evidence="10" id="KW-1185">Reference proteome</keyword>
<dbReference type="InterPro" id="IPR054350">
    <property type="entry name" value="PurT/PurK_preATP-grasp"/>
</dbReference>
<feature type="binding site" evidence="7">
    <location>
        <begin position="196"/>
        <end position="199"/>
    </location>
    <ligand>
        <name>ATP</name>
        <dbReference type="ChEBI" id="CHEBI:30616"/>
    </ligand>
</feature>
<evidence type="ECO:0000313" key="9">
    <source>
        <dbReference type="EMBL" id="GIQ65369.1"/>
    </source>
</evidence>
<evidence type="ECO:0000313" key="10">
    <source>
        <dbReference type="Proteomes" id="UP000680304"/>
    </source>
</evidence>
<dbReference type="SUPFAM" id="SSF51246">
    <property type="entry name" value="Rudiment single hybrid motif"/>
    <property type="match status" value="1"/>
</dbReference>
<dbReference type="EC" id="6.3.1.21" evidence="7"/>
<dbReference type="InterPro" id="IPR011054">
    <property type="entry name" value="Rudment_hybrid_motif"/>
</dbReference>
<feature type="binding site" evidence="7">
    <location>
        <position position="268"/>
    </location>
    <ligand>
        <name>Mg(2+)</name>
        <dbReference type="ChEBI" id="CHEBI:18420"/>
    </ligand>
</feature>
<feature type="binding site" evidence="7">
    <location>
        <position position="156"/>
    </location>
    <ligand>
        <name>ATP</name>
        <dbReference type="ChEBI" id="CHEBI:30616"/>
    </ligand>
</feature>
<evidence type="ECO:0000256" key="1">
    <source>
        <dbReference type="ARBA" id="ARBA00022598"/>
    </source>
</evidence>
<evidence type="ECO:0000256" key="7">
    <source>
        <dbReference type="HAMAP-Rule" id="MF_01643"/>
    </source>
</evidence>
<proteinExistence type="inferred from homology"/>
<feature type="binding site" evidence="7">
    <location>
        <position position="83"/>
    </location>
    <ligand>
        <name>N(1)-(5-phospho-beta-D-ribosyl)glycinamide</name>
        <dbReference type="ChEBI" id="CHEBI:143788"/>
    </ligand>
</feature>
<keyword evidence="5 7" id="KW-0067">ATP-binding</keyword>
<feature type="domain" description="ATP-grasp" evidence="8">
    <location>
        <begin position="120"/>
        <end position="309"/>
    </location>
</feature>
<comment type="similarity">
    <text evidence="7">Belongs to the PurK/PurT family.</text>
</comment>
<dbReference type="HAMAP" id="MF_01643">
    <property type="entry name" value="PurT"/>
    <property type="match status" value="1"/>
</dbReference>
<feature type="binding site" evidence="7">
    <location>
        <position position="357"/>
    </location>
    <ligand>
        <name>N(1)-(5-phospho-beta-D-ribosyl)glycinamide</name>
        <dbReference type="ChEBI" id="CHEBI:143788"/>
    </ligand>
</feature>
<dbReference type="Pfam" id="PF02222">
    <property type="entry name" value="ATP-grasp"/>
    <property type="match status" value="1"/>
</dbReference>
<evidence type="ECO:0000256" key="5">
    <source>
        <dbReference type="ARBA" id="ARBA00022840"/>
    </source>
</evidence>
<dbReference type="Pfam" id="PF21244">
    <property type="entry name" value="PurT_C"/>
    <property type="match status" value="1"/>
</dbReference>
<dbReference type="InterPro" id="IPR003135">
    <property type="entry name" value="ATP-grasp_carboxylate-amine"/>
</dbReference>
<dbReference type="Gene3D" id="3.40.50.20">
    <property type="match status" value="1"/>
</dbReference>
<dbReference type="InterPro" id="IPR016185">
    <property type="entry name" value="PreATP-grasp_dom_sf"/>
</dbReference>
<dbReference type="NCBIfam" id="NF006766">
    <property type="entry name" value="PRK09288.1"/>
    <property type="match status" value="1"/>
</dbReference>
<evidence type="ECO:0000256" key="6">
    <source>
        <dbReference type="ARBA" id="ARBA00022842"/>
    </source>
</evidence>
<dbReference type="NCBIfam" id="TIGR01142">
    <property type="entry name" value="purT"/>
    <property type="match status" value="1"/>
</dbReference>
<name>A0ABQ4NAV1_9BACL</name>
<reference evidence="9 10" key="1">
    <citation type="submission" date="2021-04" db="EMBL/GenBank/DDBJ databases">
        <title>Draft genome sequence of Paenibacillus cisolokensis, LC2-13A.</title>
        <authorList>
            <person name="Uke A."/>
            <person name="Chhe C."/>
            <person name="Baramee S."/>
            <person name="Kosugi A."/>
        </authorList>
    </citation>
    <scope>NUCLEOTIDE SEQUENCE [LARGE SCALE GENOMIC DNA]</scope>
    <source>
        <strain evidence="9 10">LC2-13A</strain>
    </source>
</reference>